<protein>
    <submittedName>
        <fullName evidence="2">Uncharacterized protein</fullName>
    </submittedName>
</protein>
<name>A0A1G1WNP1_9BACT</name>
<evidence type="ECO:0000256" key="1">
    <source>
        <dbReference type="SAM" id="MobiDB-lite"/>
    </source>
</evidence>
<comment type="caution">
    <text evidence="2">The sequence shown here is derived from an EMBL/GenBank/DDBJ whole genome shotgun (WGS) entry which is preliminary data.</text>
</comment>
<dbReference type="EMBL" id="MHCZ01000037">
    <property type="protein sequence ID" value="OGY29303.1"/>
    <property type="molecule type" value="Genomic_DNA"/>
</dbReference>
<feature type="region of interest" description="Disordered" evidence="1">
    <location>
        <begin position="60"/>
        <end position="86"/>
    </location>
</feature>
<proteinExistence type="predicted"/>
<evidence type="ECO:0000313" key="3">
    <source>
        <dbReference type="Proteomes" id="UP000178068"/>
    </source>
</evidence>
<reference evidence="2 3" key="1">
    <citation type="journal article" date="2016" name="Nat. Commun.">
        <title>Thousands of microbial genomes shed light on interconnected biogeochemical processes in an aquifer system.</title>
        <authorList>
            <person name="Anantharaman K."/>
            <person name="Brown C.T."/>
            <person name="Hug L.A."/>
            <person name="Sharon I."/>
            <person name="Castelle C.J."/>
            <person name="Probst A.J."/>
            <person name="Thomas B.C."/>
            <person name="Singh A."/>
            <person name="Wilkins M.J."/>
            <person name="Karaoz U."/>
            <person name="Brodie E.L."/>
            <person name="Williams K.H."/>
            <person name="Hubbard S.S."/>
            <person name="Banfield J.F."/>
        </authorList>
    </citation>
    <scope>NUCLEOTIDE SEQUENCE [LARGE SCALE GENOMIC DNA]</scope>
</reference>
<organism evidence="2 3">
    <name type="scientific">Candidatus Woykebacteria bacterium RIFCSPHIGHO2_12_FULL_45_10</name>
    <dbReference type="NCBI Taxonomy" id="1802603"/>
    <lineage>
        <taxon>Bacteria</taxon>
        <taxon>Candidatus Woykeibacteriota</taxon>
    </lineage>
</organism>
<feature type="compositionally biased region" description="Basic and acidic residues" evidence="1">
    <location>
        <begin position="61"/>
        <end position="71"/>
    </location>
</feature>
<evidence type="ECO:0000313" key="2">
    <source>
        <dbReference type="EMBL" id="OGY29303.1"/>
    </source>
</evidence>
<accession>A0A1G1WNP1</accession>
<sequence length="142" mass="16128">MTIFIFTNGWGVFSLGGTDKIYANHPKKTSISPEEWQDILKEAEARCLADNRAYAEASIAEEDKLTEEERPNRRKSPRTLVNERLESAGVKRGNMGIRVREVLAERGFRILSPEQHFEYTSSNDTRMLDPIVGLEESRATAL</sequence>
<dbReference type="AlphaFoldDB" id="A0A1G1WNP1"/>
<dbReference type="STRING" id="1802603.A3F35_01180"/>
<gene>
    <name evidence="2" type="ORF">A3F35_01180</name>
</gene>
<dbReference type="Proteomes" id="UP000178068">
    <property type="component" value="Unassembled WGS sequence"/>
</dbReference>